<dbReference type="Gene3D" id="3.40.50.10680">
    <property type="entry name" value="CofD-like domains"/>
    <property type="match status" value="1"/>
</dbReference>
<dbReference type="InterPro" id="IPR010119">
    <property type="entry name" value="Gluconeogen_factor"/>
</dbReference>
<evidence type="ECO:0000313" key="2">
    <source>
        <dbReference type="EMBL" id="MBB6484773.1"/>
    </source>
</evidence>
<dbReference type="InterPro" id="IPR002882">
    <property type="entry name" value="CofD"/>
</dbReference>
<dbReference type="PANTHER" id="PTHR30135:SF3">
    <property type="entry name" value="GLUCONEOGENESIS FACTOR-RELATED"/>
    <property type="match status" value="1"/>
</dbReference>
<proteinExistence type="predicted"/>
<organism evidence="2 3">
    <name type="scientific">Rhizobium lusitanum</name>
    <dbReference type="NCBI Taxonomy" id="293958"/>
    <lineage>
        <taxon>Bacteria</taxon>
        <taxon>Pseudomonadati</taxon>
        <taxon>Pseudomonadota</taxon>
        <taxon>Alphaproteobacteria</taxon>
        <taxon>Hyphomicrobiales</taxon>
        <taxon>Rhizobiaceae</taxon>
        <taxon>Rhizobium/Agrobacterium group</taxon>
        <taxon>Rhizobium</taxon>
    </lineage>
</organism>
<dbReference type="EMBL" id="JACHBG010000003">
    <property type="protein sequence ID" value="MBB6484773.1"/>
    <property type="molecule type" value="Genomic_DNA"/>
</dbReference>
<sequence>MKKIVLFSGGSACRSINIALCQSGVEVTRIVPAWDSGGSSKVIRERLGILSVGDIRQALMTMAHGEGCAGDVVKICNARISANLGLDDARKEFLFYAKRGHPLLERMEPGLRSAILNYLNTFASAVGDDFDFRHGSIGNFILTGACLAHNGDVNTAIFVFRKLCGINGNVWPSSIDSDLVLSATLKDGRTVVPQDAITTMSEPEARIGVAKLDLSRTSGERPTANSAVLDAIAQADLIAFGPGSVYTSVIPHLLVDDVVAAVERANCPKVLIGNILQCRETIGLTLADVSSAFDFHWRDHGGSSGLFSHILANRVLFPFEKTVGRFPYLTDGLSETPAYMLIRDEFEDAWSRGQHDGEAIAASLLKIMASGNEAGRA</sequence>
<dbReference type="PANTHER" id="PTHR30135">
    <property type="entry name" value="UNCHARACTERIZED PROTEIN YVCK-RELATED"/>
    <property type="match status" value="1"/>
</dbReference>
<keyword evidence="2" id="KW-0808">Transferase</keyword>
<name>A0A7X0IPI2_9HYPH</name>
<accession>A0A7X0IPI2</accession>
<evidence type="ECO:0000256" key="1">
    <source>
        <dbReference type="ARBA" id="ARBA00022490"/>
    </source>
</evidence>
<reference evidence="2 3" key="1">
    <citation type="submission" date="2020-08" db="EMBL/GenBank/DDBJ databases">
        <title>Genomic Encyclopedia of Type Strains, Phase IV (KMG-V): Genome sequencing to study the core and pangenomes of soil and plant-associated prokaryotes.</title>
        <authorList>
            <person name="Whitman W."/>
        </authorList>
    </citation>
    <scope>NUCLEOTIDE SEQUENCE [LARGE SCALE GENOMIC DNA]</scope>
    <source>
        <strain evidence="2 3">SEMIA 4060</strain>
    </source>
</reference>
<dbReference type="Pfam" id="PF01933">
    <property type="entry name" value="CofD"/>
    <property type="match status" value="1"/>
</dbReference>
<protein>
    <submittedName>
        <fullName evidence="2">2-phospho-L-lactate transferase/gluconeogenesis factor (CofD/UPF0052 family)</fullName>
    </submittedName>
</protein>
<dbReference type="SUPFAM" id="SSF142338">
    <property type="entry name" value="CofD-like"/>
    <property type="match status" value="1"/>
</dbReference>
<dbReference type="GO" id="GO:0043743">
    <property type="term" value="F:LPPG:FO 2-phospho-L-lactate transferase activity"/>
    <property type="evidence" value="ECO:0007669"/>
    <property type="project" value="InterPro"/>
</dbReference>
<gene>
    <name evidence="2" type="ORF">GGD46_002051</name>
</gene>
<keyword evidence="1" id="KW-0963">Cytoplasm</keyword>
<dbReference type="Proteomes" id="UP000565576">
    <property type="component" value="Unassembled WGS sequence"/>
</dbReference>
<comment type="caution">
    <text evidence="2">The sequence shown here is derived from an EMBL/GenBank/DDBJ whole genome shotgun (WGS) entry which is preliminary data.</text>
</comment>
<dbReference type="AlphaFoldDB" id="A0A7X0IPI2"/>
<evidence type="ECO:0000313" key="3">
    <source>
        <dbReference type="Proteomes" id="UP000565576"/>
    </source>
</evidence>
<dbReference type="CDD" id="cd07187">
    <property type="entry name" value="YvcK_like"/>
    <property type="match status" value="1"/>
</dbReference>
<dbReference type="RefSeq" id="WP_184703601.1">
    <property type="nucleotide sequence ID" value="NZ_JACHBG010000003.1"/>
</dbReference>
<dbReference type="InterPro" id="IPR038136">
    <property type="entry name" value="CofD-like_dom_sf"/>
</dbReference>